<proteinExistence type="predicted"/>
<evidence type="ECO:0000259" key="8">
    <source>
        <dbReference type="Pfam" id="PF16531"/>
    </source>
</evidence>
<dbReference type="Gene3D" id="2.170.210.20">
    <property type="entry name" value="Spindle assembly abnormal protein 6, N-terminal domain"/>
    <property type="match status" value="1"/>
</dbReference>
<accession>A0AB34IQP9</accession>
<evidence type="ECO:0000256" key="2">
    <source>
        <dbReference type="ARBA" id="ARBA00022490"/>
    </source>
</evidence>
<organism evidence="9 10">
    <name type="scientific">Prymnesium parvum</name>
    <name type="common">Toxic golden alga</name>
    <dbReference type="NCBI Taxonomy" id="97485"/>
    <lineage>
        <taxon>Eukaryota</taxon>
        <taxon>Haptista</taxon>
        <taxon>Haptophyta</taxon>
        <taxon>Prymnesiophyceae</taxon>
        <taxon>Prymnesiales</taxon>
        <taxon>Prymnesiaceae</taxon>
        <taxon>Prymnesium</taxon>
    </lineage>
</organism>
<evidence type="ECO:0000256" key="6">
    <source>
        <dbReference type="SAM" id="Coils"/>
    </source>
</evidence>
<dbReference type="EMBL" id="JBGBPQ010000020">
    <property type="protein sequence ID" value="KAL1504375.1"/>
    <property type="molecule type" value="Genomic_DNA"/>
</dbReference>
<evidence type="ECO:0000256" key="7">
    <source>
        <dbReference type="SAM" id="MobiDB-lite"/>
    </source>
</evidence>
<keyword evidence="10" id="KW-1185">Reference proteome</keyword>
<feature type="coiled-coil region" evidence="6">
    <location>
        <begin position="162"/>
        <end position="189"/>
    </location>
</feature>
<dbReference type="Pfam" id="PF16531">
    <property type="entry name" value="SAS-6_N"/>
    <property type="match status" value="1"/>
</dbReference>
<evidence type="ECO:0000256" key="1">
    <source>
        <dbReference type="ARBA" id="ARBA00004300"/>
    </source>
</evidence>
<feature type="coiled-coil region" evidence="6">
    <location>
        <begin position="276"/>
        <end position="303"/>
    </location>
</feature>
<keyword evidence="3 6" id="KW-0175">Coiled coil</keyword>
<feature type="region of interest" description="Disordered" evidence="7">
    <location>
        <begin position="514"/>
        <end position="534"/>
    </location>
</feature>
<evidence type="ECO:0000313" key="10">
    <source>
        <dbReference type="Proteomes" id="UP001515480"/>
    </source>
</evidence>
<evidence type="ECO:0000256" key="4">
    <source>
        <dbReference type="ARBA" id="ARBA00023212"/>
    </source>
</evidence>
<comment type="subcellular location">
    <subcellularLocation>
        <location evidence="1">Cytoplasm</location>
        <location evidence="1">Cytoskeleton</location>
        <location evidence="1">Microtubule organizing center</location>
        <location evidence="1">Centrosome</location>
    </subcellularLocation>
</comment>
<comment type="caution">
    <text evidence="9">The sequence shown here is derived from an EMBL/GenBank/DDBJ whole genome shotgun (WGS) entry which is preliminary data.</text>
</comment>
<keyword evidence="5" id="KW-0131">Cell cycle</keyword>
<evidence type="ECO:0000313" key="9">
    <source>
        <dbReference type="EMBL" id="KAL1504375.1"/>
    </source>
</evidence>
<dbReference type="PANTHER" id="PTHR44281">
    <property type="entry name" value="SPINDLE ASSEMBLY ABNORMAL PROTEIN 6 HOMOLOG"/>
    <property type="match status" value="1"/>
</dbReference>
<dbReference type="PANTHER" id="PTHR44281:SF2">
    <property type="entry name" value="SPINDLE ASSEMBLY ABNORMAL PROTEIN 6 HOMOLOG"/>
    <property type="match status" value="1"/>
</dbReference>
<evidence type="ECO:0000256" key="3">
    <source>
        <dbReference type="ARBA" id="ARBA00023054"/>
    </source>
</evidence>
<reference evidence="9 10" key="1">
    <citation type="journal article" date="2024" name="Science">
        <title>Giant polyketide synthase enzymes in the biosynthesis of giant marine polyether toxins.</title>
        <authorList>
            <person name="Fallon T.R."/>
            <person name="Shende V.V."/>
            <person name="Wierzbicki I.H."/>
            <person name="Pendleton A.L."/>
            <person name="Watervoot N.F."/>
            <person name="Auber R.P."/>
            <person name="Gonzalez D.J."/>
            <person name="Wisecaver J.H."/>
            <person name="Moore B.S."/>
        </authorList>
    </citation>
    <scope>NUCLEOTIDE SEQUENCE [LARGE SCALE GENOMIC DNA]</scope>
    <source>
        <strain evidence="9 10">12B1</strain>
    </source>
</reference>
<dbReference type="AlphaFoldDB" id="A0AB34IQP9"/>
<protein>
    <recommendedName>
        <fullName evidence="8">Spindle assembly abnormal protein 6 N-terminal domain-containing protein</fullName>
    </recommendedName>
</protein>
<feature type="domain" description="Spindle assembly abnormal protein 6 N-terminal" evidence="8">
    <location>
        <begin position="12"/>
        <end position="142"/>
    </location>
</feature>
<gene>
    <name evidence="9" type="ORF">AB1Y20_010781</name>
</gene>
<feature type="region of interest" description="Disordered" evidence="7">
    <location>
        <begin position="579"/>
        <end position="603"/>
    </location>
</feature>
<dbReference type="InterPro" id="IPR032396">
    <property type="entry name" value="SAS-6_N"/>
</dbReference>
<feature type="coiled-coil region" evidence="6">
    <location>
        <begin position="346"/>
        <end position="464"/>
    </location>
</feature>
<sequence length="603" mass="66560">MSEQTLERESEVYSGAVPVVLKHPEREDKAATLTVALSLSAGHSRHQQVLRVQLTDENDPYLLYTLNISEDDFHLLKTEQSILVDFATFPSKLVELLRRCQEAADDDHPKFLSQMSTLTGVPIFTITETNPFRQLAHLALRFVAGNDASIKKYLASRLGEFKSRLASTIDELTQQTEQLQETASLATRQGERLRTVEEEHARLVSALNVRHSSDLAEAKERALNAQHELRLKSDQDRAALVLRHETEIAEAKRTQSANEAKIAQLTACQHDLELQVRERSNRLESVEQDAALLRQQNSALREENTSLSASKHLLEKSASARDVELSALTQSVRDKEELLVRTCSQLEAAEAAKRQNQETLEFYKENNFKLQENLKATAAEITKGNQIIGQLQGEVRALRAKLRLKLAAAQQQQEQISAKQQEVDARERTCGDLRAQIAELNAAKERSEDSLATCRQQLTEAQDLLRSNQQVIQWLNKELNDAQTGQRMHSANNSLTAVSSLKAATTRPALPSSVYASASDTTSGLHASGSSATGGNYAANSITSTGTLSASHSTMPSTSHSTMAGLRSRAGLAFVENSNKGQLDKSPGFSDFSQYLNPSSTVH</sequence>
<feature type="compositionally biased region" description="Polar residues" evidence="7">
    <location>
        <begin position="591"/>
        <end position="603"/>
    </location>
</feature>
<dbReference type="InterPro" id="IPR038558">
    <property type="entry name" value="SAS-6_N_sf"/>
</dbReference>
<dbReference type="GO" id="GO:0005813">
    <property type="term" value="C:centrosome"/>
    <property type="evidence" value="ECO:0007669"/>
    <property type="project" value="UniProtKB-SubCell"/>
</dbReference>
<keyword evidence="4" id="KW-0206">Cytoskeleton</keyword>
<dbReference type="CDD" id="cd10142">
    <property type="entry name" value="HD_SAS6_N"/>
    <property type="match status" value="1"/>
</dbReference>
<name>A0AB34IQP9_PRYPA</name>
<evidence type="ECO:0000256" key="5">
    <source>
        <dbReference type="ARBA" id="ARBA00023306"/>
    </source>
</evidence>
<dbReference type="Proteomes" id="UP001515480">
    <property type="component" value="Unassembled WGS sequence"/>
</dbReference>
<keyword evidence="2" id="KW-0963">Cytoplasm</keyword>